<keyword evidence="1" id="KW-0677">Repeat</keyword>
<dbReference type="Gene3D" id="2.120.10.30">
    <property type="entry name" value="TolB, C-terminal domain"/>
    <property type="match status" value="1"/>
</dbReference>
<name>A0A8B6GA16_MYTGA</name>
<gene>
    <name evidence="3" type="ORF">MGAL_10B073828</name>
</gene>
<comment type="caution">
    <text evidence="3">The sequence shown here is derived from an EMBL/GenBank/DDBJ whole genome shotgun (WGS) entry which is preliminary data.</text>
</comment>
<sequence length="133" mass="14870">MSQTILEGVGATHISLFEGYIYGTIFRENKVCCYKSTGEPLWTFQHHDIDGPEGIALDKNGFVYIASRKNNRIVVVSPDGKTCKTILSEADGINYPVHIDINRETGIMIVSSKVKKTSAENSDHYHTAFIYKI</sequence>
<protein>
    <recommendedName>
        <fullName evidence="5">SMP-30/Gluconolactonase/LRE-like region domain-containing protein</fullName>
    </recommendedName>
</protein>
<dbReference type="Proteomes" id="UP000596742">
    <property type="component" value="Unassembled WGS sequence"/>
</dbReference>
<dbReference type="EMBL" id="UYJE01008085">
    <property type="protein sequence ID" value="VDI60941.1"/>
    <property type="molecule type" value="Genomic_DNA"/>
</dbReference>
<dbReference type="InterPro" id="IPR001258">
    <property type="entry name" value="NHL_repeat"/>
</dbReference>
<evidence type="ECO:0000256" key="2">
    <source>
        <dbReference type="PROSITE-ProRule" id="PRU00504"/>
    </source>
</evidence>
<evidence type="ECO:0000313" key="3">
    <source>
        <dbReference type="EMBL" id="VDI60941.1"/>
    </source>
</evidence>
<feature type="repeat" description="NHL" evidence="2">
    <location>
        <begin position="47"/>
        <end position="79"/>
    </location>
</feature>
<dbReference type="InterPro" id="IPR011042">
    <property type="entry name" value="6-blade_b-propeller_TolB-like"/>
</dbReference>
<proteinExistence type="predicted"/>
<organism evidence="3 4">
    <name type="scientific">Mytilus galloprovincialis</name>
    <name type="common">Mediterranean mussel</name>
    <dbReference type="NCBI Taxonomy" id="29158"/>
    <lineage>
        <taxon>Eukaryota</taxon>
        <taxon>Metazoa</taxon>
        <taxon>Spiralia</taxon>
        <taxon>Lophotrochozoa</taxon>
        <taxon>Mollusca</taxon>
        <taxon>Bivalvia</taxon>
        <taxon>Autobranchia</taxon>
        <taxon>Pteriomorphia</taxon>
        <taxon>Mytilida</taxon>
        <taxon>Mytiloidea</taxon>
        <taxon>Mytilidae</taxon>
        <taxon>Mytilinae</taxon>
        <taxon>Mytilus</taxon>
    </lineage>
</organism>
<evidence type="ECO:0000256" key="1">
    <source>
        <dbReference type="ARBA" id="ARBA00022737"/>
    </source>
</evidence>
<keyword evidence="4" id="KW-1185">Reference proteome</keyword>
<evidence type="ECO:0000313" key="4">
    <source>
        <dbReference type="Proteomes" id="UP000596742"/>
    </source>
</evidence>
<dbReference type="Pfam" id="PF01436">
    <property type="entry name" value="NHL"/>
    <property type="match status" value="1"/>
</dbReference>
<dbReference type="PROSITE" id="PS51125">
    <property type="entry name" value="NHL"/>
    <property type="match status" value="1"/>
</dbReference>
<dbReference type="OrthoDB" id="6105938at2759"/>
<reference evidence="3" key="1">
    <citation type="submission" date="2018-11" db="EMBL/GenBank/DDBJ databases">
        <authorList>
            <person name="Alioto T."/>
            <person name="Alioto T."/>
        </authorList>
    </citation>
    <scope>NUCLEOTIDE SEQUENCE</scope>
</reference>
<dbReference type="AlphaFoldDB" id="A0A8B6GA16"/>
<accession>A0A8B6GA16</accession>
<evidence type="ECO:0008006" key="5">
    <source>
        <dbReference type="Google" id="ProtNLM"/>
    </source>
</evidence>
<dbReference type="SUPFAM" id="SSF63825">
    <property type="entry name" value="YWTD domain"/>
    <property type="match status" value="1"/>
</dbReference>